<evidence type="ECO:0000259" key="2">
    <source>
        <dbReference type="Pfam" id="PF24604"/>
    </source>
</evidence>
<evidence type="ECO:0000313" key="3">
    <source>
        <dbReference type="EMBL" id="PWK49313.1"/>
    </source>
</evidence>
<feature type="domain" description="PelB C-terminal" evidence="2">
    <location>
        <begin position="923"/>
        <end position="1234"/>
    </location>
</feature>
<dbReference type="EMBL" id="QGGU01000008">
    <property type="protein sequence ID" value="PWK49313.1"/>
    <property type="molecule type" value="Genomic_DNA"/>
</dbReference>
<sequence>MAKADNKLIRLPGILFVFVVVLLVLYLLFPDNIQFGDDKKSDEPADALSLAYLKVRLKSDKANVALRIKLAKQLQQVGEFKESVKALSPVVYRTELITIRNEQFYTDALILWLNALLSLNQSTTESLDIDATIKALVNSDLSSVDKEKLLNTLERLNKSELKASAFTQLSVKKEFTATQSQLLILAAKAYYSADNIVNGNSSFSSAYQKSSAQEKPEVAITHLNALLAANQPGEAFKFTQYYLKRHPDNKSLLKLSINIAQQNSELSSVIAYKEALLKNINQDNSNLKHDLELELFSLYIAAGSLDKAETMANKWLREKRQLSASNKSKVAQLYEWQGEPRKAFKLWLTLLSTNSKAKVRAIELSNGLNDARLSVQLYQKLASSNTLTKQQLKAYYQALISSSPISTTEQRLKDYVNKYPSLTSRWLLRSFYYDNFQFNKAQQQDSLINQRYASLDADKLLSIVDLNWELNQPDIAITRLNKWINGHKKVPVTVWQKLADIAWYLGDSGSAKLAYEKIYQQQGVFSKEHMRQAIDLAVSDDDYLKVQQLALDGWKKYAEYDLLVIALDASINVEDYSTAEALIKKQSPEQLPENYRVQYQLIAAQIYRRNNNISKATELTYAALQAAPDNAAVKEALLWLLIDGSNDKLPQLNRLLESYESQGYVRPALRSAMAAGWLKLKQYRNALYWMEQDRSANKENVRWLSDYAYTLHQSSYRTDAYQVRRRIIHLLHSNTTKQNSDLQNNAVPNAVLNTAVLNTDLTQQEQIIKARTQSLLNGQLTGLAQIPEYILQQLYQINNSNDLFDATDKDNLTQWLILLLEWALQNNRKEQATYLYNLANALNIHLPEWLKLSYGLMTFDKTIIERSLKSSESLPLADQTFALYKMGYTGDSIAFGLTQLRDTLSNDETNQLRRITSSLRQDLPNGAKLTASQSAIGDIDLNGQSFNYVHAFDESLINLELNNQAIEVINTSLLLPVFDRENELNLVNTYLNGSNKTWWNINFRTLESPTLENSSSTSLRIGQNYQPTSRLQLDYQLQYKQRDSISSAFYLLGNKNAVKSSASYQVDRANRIYSELTFNQYKGLDNETLGNGNEFRLGIQHQLMYQDPAWTLYSEFYSLNNSLNILNSSRYTPYFKQQPSIDLLLPKQYCRTSIGSTWQKGDPGSIVQTAPSPHYLLNIDLGWLCHENSFDFALSTAIGWRIFGDDELSFGLRFSSSKVDSQDNQSIYLSYSKYFGR</sequence>
<name>A0A316FM05_9GAMM</name>
<gene>
    <name evidence="3" type="ORF">C8D97_108223</name>
</gene>
<keyword evidence="4" id="KW-1185">Reference proteome</keyword>
<proteinExistence type="predicted"/>
<keyword evidence="1" id="KW-1133">Transmembrane helix</keyword>
<feature type="transmembrane region" description="Helical" evidence="1">
    <location>
        <begin position="12"/>
        <end position="29"/>
    </location>
</feature>
<accession>A0A316FM05</accession>
<evidence type="ECO:0000313" key="4">
    <source>
        <dbReference type="Proteomes" id="UP000245790"/>
    </source>
</evidence>
<keyword evidence="1" id="KW-0812">Transmembrane</keyword>
<dbReference type="OrthoDB" id="8565469at2"/>
<evidence type="ECO:0000256" key="1">
    <source>
        <dbReference type="SAM" id="Phobius"/>
    </source>
</evidence>
<keyword evidence="1" id="KW-0472">Membrane</keyword>
<reference evidence="3 4" key="1">
    <citation type="submission" date="2018-05" db="EMBL/GenBank/DDBJ databases">
        <title>Genomic Encyclopedia of Type Strains, Phase IV (KMG-IV): sequencing the most valuable type-strain genomes for metagenomic binning, comparative biology and taxonomic classification.</title>
        <authorList>
            <person name="Goeker M."/>
        </authorList>
    </citation>
    <scope>NUCLEOTIDE SEQUENCE [LARGE SCALE GENOMIC DNA]</scope>
    <source>
        <strain evidence="3 4">DSM 25350</strain>
    </source>
</reference>
<protein>
    <submittedName>
        <fullName evidence="3">Tetratricopeptide repeat protein</fullName>
    </submittedName>
</protein>
<dbReference type="Gene3D" id="1.25.40.10">
    <property type="entry name" value="Tetratricopeptide repeat domain"/>
    <property type="match status" value="1"/>
</dbReference>
<dbReference type="Pfam" id="PF13429">
    <property type="entry name" value="TPR_15"/>
    <property type="match status" value="1"/>
</dbReference>
<organism evidence="3 4">
    <name type="scientific">Pleionea mediterranea</name>
    <dbReference type="NCBI Taxonomy" id="523701"/>
    <lineage>
        <taxon>Bacteria</taxon>
        <taxon>Pseudomonadati</taxon>
        <taxon>Pseudomonadota</taxon>
        <taxon>Gammaproteobacteria</taxon>
        <taxon>Oceanospirillales</taxon>
        <taxon>Pleioneaceae</taxon>
        <taxon>Pleionea</taxon>
    </lineage>
</organism>
<dbReference type="Proteomes" id="UP000245790">
    <property type="component" value="Unassembled WGS sequence"/>
</dbReference>
<dbReference type="Pfam" id="PF24604">
    <property type="entry name" value="B-barrel_PelB_C"/>
    <property type="match status" value="1"/>
</dbReference>
<dbReference type="AlphaFoldDB" id="A0A316FM05"/>
<dbReference type="InterPro" id="IPR011990">
    <property type="entry name" value="TPR-like_helical_dom_sf"/>
</dbReference>
<comment type="caution">
    <text evidence="3">The sequence shown here is derived from an EMBL/GenBank/DDBJ whole genome shotgun (WGS) entry which is preliminary data.</text>
</comment>
<dbReference type="InterPro" id="IPR057306">
    <property type="entry name" value="B-barrel_PelB_C"/>
</dbReference>
<dbReference type="RefSeq" id="WP_109764103.1">
    <property type="nucleotide sequence ID" value="NZ_QGGU01000008.1"/>
</dbReference>